<dbReference type="OrthoDB" id="205248at2759"/>
<keyword evidence="2 11" id="KW-0723">Serine/threonine-protein kinase</keyword>
<dbReference type="VEuPathDB" id="MicrosporidiaDB:THOM_2585"/>
<dbReference type="InParanoid" id="L7JT44"/>
<comment type="catalytic activity">
    <reaction evidence="7">
        <text>L-threonyl-[protein] + ATP = O-phospho-L-threonyl-[protein] + ADP + H(+)</text>
        <dbReference type="Rhea" id="RHEA:46608"/>
        <dbReference type="Rhea" id="RHEA-COMP:11060"/>
        <dbReference type="Rhea" id="RHEA-COMP:11605"/>
        <dbReference type="ChEBI" id="CHEBI:15378"/>
        <dbReference type="ChEBI" id="CHEBI:30013"/>
        <dbReference type="ChEBI" id="CHEBI:30616"/>
        <dbReference type="ChEBI" id="CHEBI:61977"/>
        <dbReference type="ChEBI" id="CHEBI:456216"/>
        <dbReference type="EC" id="2.7.11.1"/>
    </reaction>
</comment>
<dbReference type="HOGENOM" id="CLU_1476150_0_0_1"/>
<keyword evidence="6" id="KW-0067">ATP-binding</keyword>
<evidence type="ECO:0000313" key="11">
    <source>
        <dbReference type="EMBL" id="ELQ74490.1"/>
    </source>
</evidence>
<evidence type="ECO:0000259" key="10">
    <source>
        <dbReference type="Pfam" id="PF01163"/>
    </source>
</evidence>
<dbReference type="GO" id="GO:0106310">
    <property type="term" value="F:protein serine kinase activity"/>
    <property type="evidence" value="ECO:0007669"/>
    <property type="project" value="RHEA"/>
</dbReference>
<keyword evidence="5 11" id="KW-0418">Kinase</keyword>
<evidence type="ECO:0000256" key="5">
    <source>
        <dbReference type="ARBA" id="ARBA00022777"/>
    </source>
</evidence>
<dbReference type="GO" id="GO:0005524">
    <property type="term" value="F:ATP binding"/>
    <property type="evidence" value="ECO:0007669"/>
    <property type="project" value="UniProtKB-KW"/>
</dbReference>
<dbReference type="InterPro" id="IPR018934">
    <property type="entry name" value="RIO_dom"/>
</dbReference>
<dbReference type="InterPro" id="IPR051272">
    <property type="entry name" value="RIO-type_Ser/Thr_kinase"/>
</dbReference>
<dbReference type="Gene3D" id="1.10.510.10">
    <property type="entry name" value="Transferase(Phosphotransferase) domain 1"/>
    <property type="match status" value="1"/>
</dbReference>
<dbReference type="AlphaFoldDB" id="L7JT44"/>
<proteinExistence type="predicted"/>
<dbReference type="EC" id="2.7.11.1" evidence="1"/>
<dbReference type="PANTHER" id="PTHR45723">
    <property type="entry name" value="SERINE/THREONINE-PROTEIN KINASE RIO1"/>
    <property type="match status" value="1"/>
</dbReference>
<feature type="domain" description="RIO-type" evidence="10">
    <location>
        <begin position="1"/>
        <end position="66"/>
    </location>
</feature>
<evidence type="ECO:0000256" key="8">
    <source>
        <dbReference type="ARBA" id="ARBA00048679"/>
    </source>
</evidence>
<evidence type="ECO:0000256" key="7">
    <source>
        <dbReference type="ARBA" id="ARBA00047899"/>
    </source>
</evidence>
<evidence type="ECO:0000256" key="9">
    <source>
        <dbReference type="SAM" id="MobiDB-lite"/>
    </source>
</evidence>
<dbReference type="Proteomes" id="UP000011185">
    <property type="component" value="Unassembled WGS sequence"/>
</dbReference>
<evidence type="ECO:0000313" key="12">
    <source>
        <dbReference type="Proteomes" id="UP000011185"/>
    </source>
</evidence>
<feature type="region of interest" description="Disordered" evidence="9">
    <location>
        <begin position="149"/>
        <end position="183"/>
    </location>
</feature>
<evidence type="ECO:0000256" key="4">
    <source>
        <dbReference type="ARBA" id="ARBA00022741"/>
    </source>
</evidence>
<dbReference type="SUPFAM" id="SSF56112">
    <property type="entry name" value="Protein kinase-like (PK-like)"/>
    <property type="match status" value="1"/>
</dbReference>
<dbReference type="InterPro" id="IPR011009">
    <property type="entry name" value="Kinase-like_dom_sf"/>
</dbReference>
<feature type="compositionally biased region" description="Basic residues" evidence="9">
    <location>
        <begin position="157"/>
        <end position="183"/>
    </location>
</feature>
<name>L7JT44_TRAHO</name>
<dbReference type="EMBL" id="JH994038">
    <property type="protein sequence ID" value="ELQ74490.1"/>
    <property type="molecule type" value="Genomic_DNA"/>
</dbReference>
<keyword evidence="4" id="KW-0547">Nucleotide-binding</keyword>
<evidence type="ECO:0000256" key="6">
    <source>
        <dbReference type="ARBA" id="ARBA00022840"/>
    </source>
</evidence>
<accession>L7JT44</accession>
<dbReference type="GO" id="GO:0004674">
    <property type="term" value="F:protein serine/threonine kinase activity"/>
    <property type="evidence" value="ECO:0007669"/>
    <property type="project" value="UniProtKB-KW"/>
</dbReference>
<comment type="catalytic activity">
    <reaction evidence="8">
        <text>L-seryl-[protein] + ATP = O-phospho-L-seryl-[protein] + ADP + H(+)</text>
        <dbReference type="Rhea" id="RHEA:17989"/>
        <dbReference type="Rhea" id="RHEA-COMP:9863"/>
        <dbReference type="Rhea" id="RHEA-COMP:11604"/>
        <dbReference type="ChEBI" id="CHEBI:15378"/>
        <dbReference type="ChEBI" id="CHEBI:29999"/>
        <dbReference type="ChEBI" id="CHEBI:30616"/>
        <dbReference type="ChEBI" id="CHEBI:83421"/>
        <dbReference type="ChEBI" id="CHEBI:456216"/>
        <dbReference type="EC" id="2.7.11.1"/>
    </reaction>
</comment>
<reference evidence="11 12" key="1">
    <citation type="journal article" date="2012" name="PLoS Pathog.">
        <title>The genome of the obligate intracellular parasite Trachipleistophora hominis: new insights into microsporidian genome dynamics and reductive evolution.</title>
        <authorList>
            <person name="Heinz E."/>
            <person name="Williams T.A."/>
            <person name="Nakjang S."/>
            <person name="Noel C.J."/>
            <person name="Swan D.C."/>
            <person name="Goldberg A.V."/>
            <person name="Harris S.R."/>
            <person name="Weinmaier T."/>
            <person name="Markert S."/>
            <person name="Becher D."/>
            <person name="Bernhardt J."/>
            <person name="Dagan T."/>
            <person name="Hacker C."/>
            <person name="Lucocq J.M."/>
            <person name="Schweder T."/>
            <person name="Rattei T."/>
            <person name="Hall N."/>
            <person name="Hirt R.P."/>
            <person name="Embley T.M."/>
        </authorList>
    </citation>
    <scope>NUCLEOTIDE SEQUENCE [LARGE SCALE GENOMIC DNA]</scope>
</reference>
<evidence type="ECO:0000256" key="3">
    <source>
        <dbReference type="ARBA" id="ARBA00022679"/>
    </source>
</evidence>
<gene>
    <name evidence="11" type="ORF">THOM_2585</name>
</gene>
<evidence type="ECO:0000256" key="1">
    <source>
        <dbReference type="ARBA" id="ARBA00012513"/>
    </source>
</evidence>
<keyword evidence="12" id="KW-1185">Reference proteome</keyword>
<evidence type="ECO:0000256" key="2">
    <source>
        <dbReference type="ARBA" id="ARBA00022527"/>
    </source>
</evidence>
<organism evidence="11 12">
    <name type="scientific">Trachipleistophora hominis</name>
    <name type="common">Microsporidian parasite</name>
    <dbReference type="NCBI Taxonomy" id="72359"/>
    <lineage>
        <taxon>Eukaryota</taxon>
        <taxon>Fungi</taxon>
        <taxon>Fungi incertae sedis</taxon>
        <taxon>Microsporidia</taxon>
        <taxon>Pleistophoridae</taxon>
        <taxon>Trachipleistophora</taxon>
    </lineage>
</organism>
<keyword evidence="3 11" id="KW-0808">Transferase</keyword>
<dbReference type="Pfam" id="PF01163">
    <property type="entry name" value="RIO1"/>
    <property type="match status" value="1"/>
</dbReference>
<sequence length="183" mass="21984">MYRDAKLVHCDLSEYNLLYYDDKVYVIDVGQSVDVTHVYADVFLVNDIANVNKFFERKGVMVESVRSVYERVTGKKMHFDIKGCEINKLGFDTGRLLELCDDREQCADTRLLYDMNRTENVHEDVKRRKDGQFTKNAFLTKEEKLERRRKFKDERKMKRMSREKKKKETKVIKRKKRVHRTSK</sequence>
<protein>
    <recommendedName>
        <fullName evidence="1">non-specific serine/threonine protein kinase</fullName>
        <ecNumber evidence="1">2.7.11.1</ecNumber>
    </recommendedName>
</protein>
<dbReference type="STRING" id="72359.L7JT44"/>